<evidence type="ECO:0000256" key="5">
    <source>
        <dbReference type="ARBA" id="ARBA00022516"/>
    </source>
</evidence>
<dbReference type="EC" id="2.4.1.182" evidence="3 11"/>
<evidence type="ECO:0000256" key="8">
    <source>
        <dbReference type="ARBA" id="ARBA00022679"/>
    </source>
</evidence>
<dbReference type="GO" id="GO:0005543">
    <property type="term" value="F:phospholipid binding"/>
    <property type="evidence" value="ECO:0007669"/>
    <property type="project" value="TreeGrafter"/>
</dbReference>
<evidence type="ECO:0000313" key="12">
    <source>
        <dbReference type="EMBL" id="SFC56430.1"/>
    </source>
</evidence>
<evidence type="ECO:0000256" key="7">
    <source>
        <dbReference type="ARBA" id="ARBA00022676"/>
    </source>
</evidence>
<dbReference type="InterPro" id="IPR003835">
    <property type="entry name" value="Glyco_trans_19"/>
</dbReference>
<dbReference type="EMBL" id="FOLG01000006">
    <property type="protein sequence ID" value="SFC56430.1"/>
    <property type="molecule type" value="Genomic_DNA"/>
</dbReference>
<keyword evidence="8" id="KW-0808">Transferase</keyword>
<organism evidence="12 13">
    <name type="scientific">Tropicimonas isoalkanivorans</name>
    <dbReference type="NCBI Taxonomy" id="441112"/>
    <lineage>
        <taxon>Bacteria</taxon>
        <taxon>Pseudomonadati</taxon>
        <taxon>Pseudomonadota</taxon>
        <taxon>Alphaproteobacteria</taxon>
        <taxon>Rhodobacterales</taxon>
        <taxon>Roseobacteraceae</taxon>
        <taxon>Tropicimonas</taxon>
    </lineage>
</organism>
<dbReference type="SUPFAM" id="SSF53756">
    <property type="entry name" value="UDP-Glycosyltransferase/glycogen phosphorylase"/>
    <property type="match status" value="1"/>
</dbReference>
<keyword evidence="13" id="KW-1185">Reference proteome</keyword>
<evidence type="ECO:0000256" key="1">
    <source>
        <dbReference type="ARBA" id="ARBA00002056"/>
    </source>
</evidence>
<evidence type="ECO:0000256" key="4">
    <source>
        <dbReference type="ARBA" id="ARBA00020902"/>
    </source>
</evidence>
<keyword evidence="9" id="KW-0443">Lipid metabolism</keyword>
<keyword evidence="6" id="KW-0441">Lipid A biosynthesis</keyword>
<evidence type="ECO:0000256" key="9">
    <source>
        <dbReference type="ARBA" id="ARBA00023098"/>
    </source>
</evidence>
<dbReference type="AlphaFoldDB" id="A0A1I1KG43"/>
<dbReference type="PANTHER" id="PTHR30372:SF4">
    <property type="entry name" value="LIPID-A-DISACCHARIDE SYNTHASE, MITOCHONDRIAL-RELATED"/>
    <property type="match status" value="1"/>
</dbReference>
<dbReference type="GO" id="GO:0016020">
    <property type="term" value="C:membrane"/>
    <property type="evidence" value="ECO:0007669"/>
    <property type="project" value="GOC"/>
</dbReference>
<evidence type="ECO:0000256" key="6">
    <source>
        <dbReference type="ARBA" id="ARBA00022556"/>
    </source>
</evidence>
<evidence type="ECO:0000313" key="13">
    <source>
        <dbReference type="Proteomes" id="UP000198728"/>
    </source>
</evidence>
<comment type="catalytic activity">
    <reaction evidence="10">
        <text>a lipid X + a UDP-2-N,3-O-bis[(3R)-3-hydroxyacyl]-alpha-D-glucosamine = a lipid A disaccharide + UDP + H(+)</text>
        <dbReference type="Rhea" id="RHEA:67828"/>
        <dbReference type="ChEBI" id="CHEBI:15378"/>
        <dbReference type="ChEBI" id="CHEBI:58223"/>
        <dbReference type="ChEBI" id="CHEBI:137748"/>
        <dbReference type="ChEBI" id="CHEBI:176338"/>
        <dbReference type="ChEBI" id="CHEBI:176343"/>
        <dbReference type="EC" id="2.4.1.182"/>
    </reaction>
</comment>
<dbReference type="NCBIfam" id="TIGR00215">
    <property type="entry name" value="lpxB"/>
    <property type="match status" value="1"/>
</dbReference>
<dbReference type="GO" id="GO:0008915">
    <property type="term" value="F:lipid-A-disaccharide synthase activity"/>
    <property type="evidence" value="ECO:0007669"/>
    <property type="project" value="UniProtKB-UniRule"/>
</dbReference>
<dbReference type="PANTHER" id="PTHR30372">
    <property type="entry name" value="LIPID-A-DISACCHARIDE SYNTHASE"/>
    <property type="match status" value="1"/>
</dbReference>
<name>A0A1I1KG43_9RHOB</name>
<sequence>MRVFLVAGEPSGDKLGAALMAGLKALVPDVAFAGVGGPLMEAEGMESQFPMSELSLAGPSEILPKYFDLKKRLEQTADEVVRMRPDALVTIDVPEFSLRLAHRVRKAAPEQHTVHYVAPTVWAWRPKRAQRMAPDIDQVLALLPFEPPYMEAAGMRCDFVGHPVVAEPQASREEASAFRAAHGIAPEAPLILALPGSRRGEITRLAPVFGQTLRRVLSVHPEARIVVPTVGARAELMAEQLAEWPGDPILLDPRGRVEAEARAEKRAAFRAADAALAASGTVSLELAAADTPMVIGYDGSWLTRAYVSRLLLVDTVTLVNLVSETRAVPEFIGKQCRAEAMAPALLEVLADGGAQHKAMDLTMESLGRSDEAPGLRAARAVLNGLPATRG</sequence>
<evidence type="ECO:0000256" key="11">
    <source>
        <dbReference type="NCBIfam" id="TIGR00215"/>
    </source>
</evidence>
<evidence type="ECO:0000256" key="10">
    <source>
        <dbReference type="ARBA" id="ARBA00048975"/>
    </source>
</evidence>
<protein>
    <recommendedName>
        <fullName evidence="4 11">Lipid-A-disaccharide synthase</fullName>
        <ecNumber evidence="3 11">2.4.1.182</ecNumber>
    </recommendedName>
</protein>
<keyword evidence="5" id="KW-0444">Lipid biosynthesis</keyword>
<comment type="function">
    <text evidence="1">Condensation of UDP-2,3-diacylglucosamine and 2,3-diacylglucosamine-1-phosphate to form lipid A disaccharide, a precursor of lipid A, a phosphorylated glycolipid that anchors the lipopolysaccharide to the outer membrane of the cell.</text>
</comment>
<dbReference type="OrthoDB" id="9801642at2"/>
<accession>A0A1I1KG43</accession>
<gene>
    <name evidence="12" type="ORF">SAMN04488094_10682</name>
</gene>
<reference evidence="12 13" key="1">
    <citation type="submission" date="2016-10" db="EMBL/GenBank/DDBJ databases">
        <authorList>
            <person name="de Groot N.N."/>
        </authorList>
    </citation>
    <scope>NUCLEOTIDE SEQUENCE [LARGE SCALE GENOMIC DNA]</scope>
    <source>
        <strain evidence="12 13">DSM 19548</strain>
    </source>
</reference>
<dbReference type="STRING" id="441112.SAMN04488094_10682"/>
<evidence type="ECO:0000256" key="3">
    <source>
        <dbReference type="ARBA" id="ARBA00012687"/>
    </source>
</evidence>
<dbReference type="GO" id="GO:0009245">
    <property type="term" value="P:lipid A biosynthetic process"/>
    <property type="evidence" value="ECO:0007669"/>
    <property type="project" value="UniProtKB-UniRule"/>
</dbReference>
<keyword evidence="7" id="KW-0328">Glycosyltransferase</keyword>
<dbReference type="RefSeq" id="WP_093360895.1">
    <property type="nucleotide sequence ID" value="NZ_FOLG01000006.1"/>
</dbReference>
<proteinExistence type="inferred from homology"/>
<dbReference type="Proteomes" id="UP000198728">
    <property type="component" value="Unassembled WGS sequence"/>
</dbReference>
<dbReference type="Pfam" id="PF02684">
    <property type="entry name" value="LpxB"/>
    <property type="match status" value="1"/>
</dbReference>
<comment type="similarity">
    <text evidence="2">Belongs to the LpxB family.</text>
</comment>
<evidence type="ECO:0000256" key="2">
    <source>
        <dbReference type="ARBA" id="ARBA00007868"/>
    </source>
</evidence>